<organism evidence="1 2">
    <name type="scientific">Lentinula lateritia</name>
    <dbReference type="NCBI Taxonomy" id="40482"/>
    <lineage>
        <taxon>Eukaryota</taxon>
        <taxon>Fungi</taxon>
        <taxon>Dikarya</taxon>
        <taxon>Basidiomycota</taxon>
        <taxon>Agaricomycotina</taxon>
        <taxon>Agaricomycetes</taxon>
        <taxon>Agaricomycetidae</taxon>
        <taxon>Agaricales</taxon>
        <taxon>Marasmiineae</taxon>
        <taxon>Omphalotaceae</taxon>
        <taxon>Lentinula</taxon>
    </lineage>
</organism>
<comment type="caution">
    <text evidence="1">The sequence shown here is derived from an EMBL/GenBank/DDBJ whole genome shotgun (WGS) entry which is preliminary data.</text>
</comment>
<gene>
    <name evidence="1" type="ORF">C8R41DRAFT_782543</name>
</gene>
<reference evidence="1" key="1">
    <citation type="submission" date="2022-08" db="EMBL/GenBank/DDBJ databases">
        <title>A Global Phylogenomic Analysis of the Shiitake Genus Lentinula.</title>
        <authorList>
            <consortium name="DOE Joint Genome Institute"/>
            <person name="Sierra-Patev S."/>
            <person name="Min B."/>
            <person name="Naranjo-Ortiz M."/>
            <person name="Looney B."/>
            <person name="Konkel Z."/>
            <person name="Slot J.C."/>
            <person name="Sakamoto Y."/>
            <person name="Steenwyk J.L."/>
            <person name="Rokas A."/>
            <person name="Carro J."/>
            <person name="Camarero S."/>
            <person name="Ferreira P."/>
            <person name="Molpeceres G."/>
            <person name="Ruiz-Duenas F.J."/>
            <person name="Serrano A."/>
            <person name="Henrissat B."/>
            <person name="Drula E."/>
            <person name="Hughes K.W."/>
            <person name="Mata J.L."/>
            <person name="Ishikawa N.K."/>
            <person name="Vargas-Isla R."/>
            <person name="Ushijima S."/>
            <person name="Smith C.A."/>
            <person name="Ahrendt S."/>
            <person name="Andreopoulos W."/>
            <person name="He G."/>
            <person name="Labutti K."/>
            <person name="Lipzen A."/>
            <person name="Ng V."/>
            <person name="Riley R."/>
            <person name="Sandor L."/>
            <person name="Barry K."/>
            <person name="Martinez A.T."/>
            <person name="Xiao Y."/>
            <person name="Gibbons J.G."/>
            <person name="Terashima K."/>
            <person name="Grigoriev I.V."/>
            <person name="Hibbett D.S."/>
        </authorList>
    </citation>
    <scope>NUCLEOTIDE SEQUENCE</scope>
    <source>
        <strain evidence="1">RHP3577 ss4</strain>
    </source>
</reference>
<keyword evidence="2" id="KW-1185">Reference proteome</keyword>
<sequence length="195" mass="22930">MNWETLPEKWPEYLDEAVHIINSRILPSVRFSPNELLLGAVVNTRRTLIAEATSVLPQQDVAVQAAYVAQQQLNGYNAFVSHALKHGLDTFDRRMLKKEGKEVIFWKGDLVQVYRSDFDYTFKTIKKIIPEWSRPYRVVERDVNSYTLETTGGQFIEEKQFAARRLWEFKPRLGTKLALEQQEIIRWREEDERNA</sequence>
<dbReference type="EMBL" id="JANVFT010000136">
    <property type="protein sequence ID" value="KAJ4464685.1"/>
    <property type="molecule type" value="Genomic_DNA"/>
</dbReference>
<name>A0ABQ8V3J7_9AGAR</name>
<dbReference type="Proteomes" id="UP001150217">
    <property type="component" value="Unassembled WGS sequence"/>
</dbReference>
<protein>
    <submittedName>
        <fullName evidence="1">Uncharacterized protein</fullName>
    </submittedName>
</protein>
<evidence type="ECO:0000313" key="2">
    <source>
        <dbReference type="Proteomes" id="UP001150217"/>
    </source>
</evidence>
<accession>A0ABQ8V3J7</accession>
<evidence type="ECO:0000313" key="1">
    <source>
        <dbReference type="EMBL" id="KAJ4464685.1"/>
    </source>
</evidence>
<proteinExistence type="predicted"/>